<keyword evidence="5" id="KW-0804">Transcription</keyword>
<keyword evidence="2" id="KW-0663">Pyridoxal phosphate</keyword>
<dbReference type="InterPro" id="IPR036390">
    <property type="entry name" value="WH_DNA-bd_sf"/>
</dbReference>
<comment type="similarity">
    <text evidence="1">In the C-terminal section; belongs to the class-I pyridoxal-phosphate-dependent aminotransferase family.</text>
</comment>
<dbReference type="InterPro" id="IPR015424">
    <property type="entry name" value="PyrdxlP-dep_Trfase"/>
</dbReference>
<keyword evidence="3" id="KW-0805">Transcription regulation</keyword>
<reference evidence="7 8" key="1">
    <citation type="journal article" date="2017" name="Int. J. Syst. Evol. Microbiol.">
        <title>Brenneria populi subsp. brevivirga subsp. nov. isolated from symptomatic bark of Populus x euramericana canker, and description of Brenneria populi subsp. populi subsp. nov.</title>
        <authorList>
            <person name="Zheng M.H."/>
            <person name="Piao C.G."/>
            <person name="Xue H."/>
            <person name="Guo M.W."/>
            <person name="Li Y."/>
        </authorList>
    </citation>
    <scope>NUCLEOTIDE SEQUENCE [LARGE SCALE GENOMIC DNA]</scope>
    <source>
        <strain evidence="7 8">D9-5</strain>
    </source>
</reference>
<dbReference type="Gene3D" id="1.10.10.10">
    <property type="entry name" value="Winged helix-like DNA-binding domain superfamily/Winged helix DNA-binding domain"/>
    <property type="match status" value="1"/>
</dbReference>
<evidence type="ECO:0000256" key="5">
    <source>
        <dbReference type="ARBA" id="ARBA00023163"/>
    </source>
</evidence>
<dbReference type="Pfam" id="PF00392">
    <property type="entry name" value="GntR"/>
    <property type="match status" value="1"/>
</dbReference>
<evidence type="ECO:0000259" key="6">
    <source>
        <dbReference type="PROSITE" id="PS50949"/>
    </source>
</evidence>
<dbReference type="Gene3D" id="3.40.640.10">
    <property type="entry name" value="Type I PLP-dependent aspartate aminotransferase-like (Major domain)"/>
    <property type="match status" value="1"/>
</dbReference>
<dbReference type="CDD" id="cd07377">
    <property type="entry name" value="WHTH_GntR"/>
    <property type="match status" value="1"/>
</dbReference>
<feature type="domain" description="HTH gntR-type" evidence="6">
    <location>
        <begin position="23"/>
        <end position="91"/>
    </location>
</feature>
<evidence type="ECO:0000256" key="3">
    <source>
        <dbReference type="ARBA" id="ARBA00023015"/>
    </source>
</evidence>
<protein>
    <submittedName>
        <fullName evidence="7">PLP-dependent aminotransferase family protein</fullName>
    </submittedName>
</protein>
<dbReference type="InterPro" id="IPR000524">
    <property type="entry name" value="Tscrpt_reg_HTH_GntR"/>
</dbReference>
<keyword evidence="4" id="KW-0238">DNA-binding</keyword>
<evidence type="ECO:0000256" key="4">
    <source>
        <dbReference type="ARBA" id="ARBA00023125"/>
    </source>
</evidence>
<keyword evidence="8" id="KW-1185">Reference proteome</keyword>
<organism evidence="7 8">
    <name type="scientific">Brenneria populi</name>
    <dbReference type="NCBI Taxonomy" id="1505588"/>
    <lineage>
        <taxon>Bacteria</taxon>
        <taxon>Pseudomonadati</taxon>
        <taxon>Pseudomonadota</taxon>
        <taxon>Gammaproteobacteria</taxon>
        <taxon>Enterobacterales</taxon>
        <taxon>Pectobacteriaceae</taxon>
        <taxon>Brenneria</taxon>
    </lineage>
</organism>
<gene>
    <name evidence="7" type="ORF">VSX58_04940</name>
</gene>
<dbReference type="PROSITE" id="PS50949">
    <property type="entry name" value="HTH_GNTR"/>
    <property type="match status" value="1"/>
</dbReference>
<evidence type="ECO:0000256" key="2">
    <source>
        <dbReference type="ARBA" id="ARBA00022898"/>
    </source>
</evidence>
<proteinExistence type="inferred from homology"/>
<dbReference type="Proteomes" id="UP001309705">
    <property type="component" value="Unassembled WGS sequence"/>
</dbReference>
<dbReference type="InterPro" id="IPR051446">
    <property type="entry name" value="HTH_trans_reg/aminotransferase"/>
</dbReference>
<comment type="caution">
    <text evidence="7">The sequence shown here is derived from an EMBL/GenBank/DDBJ whole genome shotgun (WGS) entry which is preliminary data.</text>
</comment>
<name>A0ABU6JMP5_9GAMM</name>
<evidence type="ECO:0000313" key="7">
    <source>
        <dbReference type="EMBL" id="MEC5341958.1"/>
    </source>
</evidence>
<dbReference type="InterPro" id="IPR004839">
    <property type="entry name" value="Aminotransferase_I/II_large"/>
</dbReference>
<dbReference type="InterPro" id="IPR036388">
    <property type="entry name" value="WH-like_DNA-bd_sf"/>
</dbReference>
<dbReference type="EMBL" id="JAYWTM010000004">
    <property type="protein sequence ID" value="MEC5341958.1"/>
    <property type="molecule type" value="Genomic_DNA"/>
</dbReference>
<dbReference type="SMART" id="SM00345">
    <property type="entry name" value="HTH_GNTR"/>
    <property type="match status" value="1"/>
</dbReference>
<evidence type="ECO:0000256" key="1">
    <source>
        <dbReference type="ARBA" id="ARBA00005384"/>
    </source>
</evidence>
<dbReference type="InterPro" id="IPR015421">
    <property type="entry name" value="PyrdxlP-dep_Trfase_major"/>
</dbReference>
<sequence length="495" mass="53795">MGRGKAAIALDIPRPIALEEGSADKQTAVYEALREAILKGLLKAGEHLPATRALAERWRISRGTVEIVFDRLRLEGYIERKRGSGSAVRAAVPDVLLKAAAPSLAADASAHSSSRGAASPESLTAASLAYDVPFIARMPDPSLLDAKAWRAGLANALGQLTPGELATGRTFGTPDLRRRVAQYLRAYRGISCHAEDVIITTGIRSAAEMAARILLRRGEAVAVEDPGYLWARRILEEAGARLDFVPLDAAGIDVAYLRAYSKAKLAYVTPAHQAPLGITMTAERRLALLDWAVKTNAYIIEDDYDSDFNYHASPLPAIKAIDRIERVIYCGSFNKTLFADLRVAYCVIPRRLRERLSARWEFSGRAAGIIEQAAVAHFIAQGHFARHLRLARQTYQRRRDLLMFSLTQAAGYAPQIGGEQAGFHLILWLPAGTSEADFCDAAARRGISLQPLGMFCHAAVYPPAVLVGYAALTEAKISYAGKTLGALLGRFYGAR</sequence>
<keyword evidence="7" id="KW-0808">Transferase</keyword>
<keyword evidence="7" id="KW-0032">Aminotransferase</keyword>
<accession>A0ABU6JMP5</accession>
<dbReference type="PANTHER" id="PTHR46577">
    <property type="entry name" value="HTH-TYPE TRANSCRIPTIONAL REGULATORY PROTEIN GABR"/>
    <property type="match status" value="1"/>
</dbReference>
<dbReference type="SUPFAM" id="SSF53383">
    <property type="entry name" value="PLP-dependent transferases"/>
    <property type="match status" value="1"/>
</dbReference>
<dbReference type="RefSeq" id="WP_327617110.1">
    <property type="nucleotide sequence ID" value="NZ_JAYWTM010000004.1"/>
</dbReference>
<evidence type="ECO:0000313" key="8">
    <source>
        <dbReference type="Proteomes" id="UP001309705"/>
    </source>
</evidence>
<dbReference type="SUPFAM" id="SSF46785">
    <property type="entry name" value="Winged helix' DNA-binding domain"/>
    <property type="match status" value="1"/>
</dbReference>
<dbReference type="GO" id="GO:0008483">
    <property type="term" value="F:transaminase activity"/>
    <property type="evidence" value="ECO:0007669"/>
    <property type="project" value="UniProtKB-KW"/>
</dbReference>
<dbReference type="PANTHER" id="PTHR46577:SF1">
    <property type="entry name" value="HTH-TYPE TRANSCRIPTIONAL REGULATORY PROTEIN GABR"/>
    <property type="match status" value="1"/>
</dbReference>
<dbReference type="Pfam" id="PF00155">
    <property type="entry name" value="Aminotran_1_2"/>
    <property type="match status" value="1"/>
</dbReference>
<dbReference type="CDD" id="cd00609">
    <property type="entry name" value="AAT_like"/>
    <property type="match status" value="1"/>
</dbReference>